<dbReference type="Pfam" id="PF07731">
    <property type="entry name" value="Cu-oxidase_2"/>
    <property type="match status" value="1"/>
</dbReference>
<reference evidence="12 13" key="1">
    <citation type="submission" date="2014-03" db="EMBL/GenBank/DDBJ databases">
        <title>The genome of Kluyveromyces dobzhanskii.</title>
        <authorList>
            <person name="Nystedt B."/>
            <person name="Astrom S."/>
        </authorList>
    </citation>
    <scope>NUCLEOTIDE SEQUENCE [LARGE SCALE GENOMIC DNA]</scope>
    <source>
        <strain evidence="12 13">CBS 2104</strain>
    </source>
</reference>
<evidence type="ECO:0000259" key="11">
    <source>
        <dbReference type="Pfam" id="PF07732"/>
    </source>
</evidence>
<evidence type="ECO:0000256" key="2">
    <source>
        <dbReference type="ARBA" id="ARBA00022496"/>
    </source>
</evidence>
<dbReference type="GO" id="GO:0006826">
    <property type="term" value="P:iron ion transport"/>
    <property type="evidence" value="ECO:0007669"/>
    <property type="project" value="UniProtKB-KW"/>
</dbReference>
<accession>A0A0A8LAH6</accession>
<protein>
    <submittedName>
        <fullName evidence="12">WGS project CCBQ000000000 data, contig 00272</fullName>
    </submittedName>
</protein>
<evidence type="ECO:0000256" key="6">
    <source>
        <dbReference type="ARBA" id="ARBA00023008"/>
    </source>
</evidence>
<feature type="domain" description="Plastocyanin-like" evidence="11">
    <location>
        <begin position="123"/>
        <end position="237"/>
    </location>
</feature>
<dbReference type="InterPro" id="IPR001117">
    <property type="entry name" value="Cu-oxidase_2nd"/>
</dbReference>
<evidence type="ECO:0000256" key="7">
    <source>
        <dbReference type="ARBA" id="ARBA00023065"/>
    </source>
</evidence>
<dbReference type="PANTHER" id="PTHR11709">
    <property type="entry name" value="MULTI-COPPER OXIDASE"/>
    <property type="match status" value="1"/>
</dbReference>
<dbReference type="AlphaFoldDB" id="A0A0A8LAH6"/>
<gene>
    <name evidence="12" type="ORF">KLDO_g3464</name>
</gene>
<dbReference type="Pfam" id="PF07732">
    <property type="entry name" value="Cu-oxidase_3"/>
    <property type="match status" value="1"/>
</dbReference>
<keyword evidence="6" id="KW-0186">Copper</keyword>
<dbReference type="OrthoDB" id="2121828at2759"/>
<keyword evidence="8" id="KW-0472">Membrane</keyword>
<organism evidence="12 13">
    <name type="scientific">Kluyveromyces dobzhanskii CBS 2104</name>
    <dbReference type="NCBI Taxonomy" id="1427455"/>
    <lineage>
        <taxon>Eukaryota</taxon>
        <taxon>Fungi</taxon>
        <taxon>Dikarya</taxon>
        <taxon>Ascomycota</taxon>
        <taxon>Saccharomycotina</taxon>
        <taxon>Saccharomycetes</taxon>
        <taxon>Saccharomycetales</taxon>
        <taxon>Saccharomycetaceae</taxon>
        <taxon>Kluyveromyces</taxon>
    </lineage>
</organism>
<keyword evidence="7" id="KW-0813">Transport</keyword>
<evidence type="ECO:0000256" key="3">
    <source>
        <dbReference type="ARBA" id="ARBA00022723"/>
    </source>
</evidence>
<evidence type="ECO:0000256" key="4">
    <source>
        <dbReference type="ARBA" id="ARBA00023002"/>
    </source>
</evidence>
<feature type="domain" description="Plastocyanin-like" evidence="10">
    <location>
        <begin position="534"/>
        <end position="645"/>
    </location>
</feature>
<comment type="similarity">
    <text evidence="1">Belongs to the multicopper oxidase family.</text>
</comment>
<dbReference type="Gene3D" id="2.60.40.420">
    <property type="entry name" value="Cupredoxins - blue copper proteins"/>
    <property type="match status" value="3"/>
</dbReference>
<proteinExistence type="inferred from homology"/>
<keyword evidence="8" id="KW-0812">Transmembrane</keyword>
<evidence type="ECO:0000256" key="5">
    <source>
        <dbReference type="ARBA" id="ARBA00023004"/>
    </source>
</evidence>
<dbReference type="InterPro" id="IPR008972">
    <property type="entry name" value="Cupredoxin"/>
</dbReference>
<keyword evidence="13" id="KW-1185">Reference proteome</keyword>
<dbReference type="CDD" id="cd13886">
    <property type="entry name" value="CuRO_2_MCO_like_1"/>
    <property type="match status" value="1"/>
</dbReference>
<dbReference type="InterPro" id="IPR011706">
    <property type="entry name" value="Cu-oxidase_C"/>
</dbReference>
<evidence type="ECO:0000313" key="12">
    <source>
        <dbReference type="EMBL" id="CDO95217.1"/>
    </source>
</evidence>
<dbReference type="Pfam" id="PF00394">
    <property type="entry name" value="Cu-oxidase"/>
    <property type="match status" value="1"/>
</dbReference>
<dbReference type="GO" id="GO:0016491">
    <property type="term" value="F:oxidoreductase activity"/>
    <property type="evidence" value="ECO:0007669"/>
    <property type="project" value="UniProtKB-KW"/>
</dbReference>
<keyword evidence="3" id="KW-0479">Metal-binding</keyword>
<dbReference type="PROSITE" id="PS00080">
    <property type="entry name" value="MULTICOPPER_OXIDASE2"/>
    <property type="match status" value="1"/>
</dbReference>
<dbReference type="GO" id="GO:0005507">
    <property type="term" value="F:copper ion binding"/>
    <property type="evidence" value="ECO:0007669"/>
    <property type="project" value="InterPro"/>
</dbReference>
<feature type="transmembrane region" description="Helical" evidence="8">
    <location>
        <begin position="55"/>
        <end position="75"/>
    </location>
</feature>
<dbReference type="Proteomes" id="UP000031516">
    <property type="component" value="Unassembled WGS sequence"/>
</dbReference>
<feature type="domain" description="Plastocyanin-like" evidence="9">
    <location>
        <begin position="251"/>
        <end position="424"/>
    </location>
</feature>
<dbReference type="PROSITE" id="PS00079">
    <property type="entry name" value="MULTICOPPER_OXIDASE1"/>
    <property type="match status" value="1"/>
</dbReference>
<keyword evidence="4" id="KW-0560">Oxidoreductase</keyword>
<evidence type="ECO:0000313" key="13">
    <source>
        <dbReference type="Proteomes" id="UP000031516"/>
    </source>
</evidence>
<dbReference type="EMBL" id="CCBQ010000044">
    <property type="protein sequence ID" value="CDO95217.1"/>
    <property type="molecule type" value="Genomic_DNA"/>
</dbReference>
<evidence type="ECO:0000256" key="1">
    <source>
        <dbReference type="ARBA" id="ARBA00010609"/>
    </source>
</evidence>
<keyword evidence="5" id="KW-0408">Iron</keyword>
<dbReference type="SUPFAM" id="SSF49503">
    <property type="entry name" value="Cupredoxins"/>
    <property type="match status" value="3"/>
</dbReference>
<dbReference type="InterPro" id="IPR011707">
    <property type="entry name" value="Cu-oxidase-like_N"/>
</dbReference>
<comment type="caution">
    <text evidence="12">The sequence shown here is derived from an EMBL/GenBank/DDBJ whole genome shotgun (WGS) entry which is preliminary data.</text>
</comment>
<evidence type="ECO:0000256" key="8">
    <source>
        <dbReference type="SAM" id="Phobius"/>
    </source>
</evidence>
<keyword evidence="7" id="KW-0406">Ion transport</keyword>
<dbReference type="InterPro" id="IPR033138">
    <property type="entry name" value="Cu_oxidase_CS"/>
</dbReference>
<evidence type="ECO:0000259" key="10">
    <source>
        <dbReference type="Pfam" id="PF07731"/>
    </source>
</evidence>
<name>A0A0A8LAH6_9SACH</name>
<dbReference type="InterPro" id="IPR045087">
    <property type="entry name" value="Cu-oxidase_fam"/>
</dbReference>
<evidence type="ECO:0000259" key="9">
    <source>
        <dbReference type="Pfam" id="PF00394"/>
    </source>
</evidence>
<sequence length="667" mass="75865">MSAGKLGSTFRHFYERLGSAGSETSSESAAGLIDDTELQPAKQESVPASEYKRYIIPWLILALGALVVFLTRGILYDKKGEVVHLASWRLDTHKNYTIDSAVWRSEDEARERHYYMEVSKLVEVSPDGIKRNLTVINGQYPGPLLEANAGDTLNIHVTNLMKDDSTTIHCHGLLFNKNQNFYDGSSSINQCPIGPGKEFTYKIHLDENQWGTYWYHSHYGAQYADGVFGPLVIHSKKEDELLGEASRYDAEVVVVVNDYYHDDANEYLEEYLAPGNENDEPSPDAGLIQGGNVFDYNSATYLVPNNINTEDTDIYDPTQSFYPFIQLDKTKVYRIRLINAGFFVPFSFSIDEHNMSIIETDGSNVVPVVVQRIDLSVSQRYSFILQRQAESKNLYWTRAYFNGFCLAESNPNFNQQVKAVLSYSDAHERTQISDSEVNSVSWEYNGGDTRCRDTNQNVFRSSNEKVPRLANGTNAPDRLVELDVAFLIKGMQLARGYFNDMTWTPLPDNENTLATLRIPNEASALRQANELESKSNNQFLLNFDRRGEIVDILINNYDDGAHPFHMHGYKFWVIGDSEKGYFKKSYYDNDEDGVMNFSDAVKRDTINVSGYGWAVIRIVIDNPGVWPFHCHIGWHMESGLLLQVNALQNEYSAWNHYPEEWANLCNA</sequence>
<dbReference type="FunFam" id="2.60.40.420:FF:000045">
    <property type="entry name" value="Laccase 2"/>
    <property type="match status" value="1"/>
</dbReference>
<dbReference type="InterPro" id="IPR002355">
    <property type="entry name" value="Cu_oxidase_Cu_BS"/>
</dbReference>
<dbReference type="PANTHER" id="PTHR11709:SF414">
    <property type="entry name" value="ADR239WP"/>
    <property type="match status" value="1"/>
</dbReference>
<keyword evidence="2" id="KW-0410">Iron transport</keyword>
<dbReference type="CDD" id="cd13910">
    <property type="entry name" value="CuRO_3_MCO_like_4"/>
    <property type="match status" value="1"/>
</dbReference>
<keyword evidence="8" id="KW-1133">Transmembrane helix</keyword>